<dbReference type="EMBL" id="RBIL01000001">
    <property type="protein sequence ID" value="RKQ93571.1"/>
    <property type="molecule type" value="Genomic_DNA"/>
</dbReference>
<dbReference type="NCBIfam" id="TIGR00486">
    <property type="entry name" value="YbgI_SA1388"/>
    <property type="match status" value="1"/>
</dbReference>
<dbReference type="SUPFAM" id="SSF102705">
    <property type="entry name" value="NIF3 (NGG1p interacting factor 3)-like"/>
    <property type="match status" value="1"/>
</dbReference>
<evidence type="ECO:0000256" key="5">
    <source>
        <dbReference type="PIRSR" id="PIRSR602678-1"/>
    </source>
</evidence>
<evidence type="ECO:0000313" key="6">
    <source>
        <dbReference type="EMBL" id="RKQ93571.1"/>
    </source>
</evidence>
<dbReference type="Gene3D" id="3.40.1390.30">
    <property type="entry name" value="NIF3 (NGG1p interacting factor 3)-like"/>
    <property type="match status" value="2"/>
</dbReference>
<evidence type="ECO:0000313" key="7">
    <source>
        <dbReference type="Proteomes" id="UP000278962"/>
    </source>
</evidence>
<sequence length="252" mass="27189">MAQITDILSTLDELLRPGDFDDLGPNGLQVPGATEITRVVTGVTARRELHERAVELGAELVLVHHGLFWKFHPTGLTPLLAERLRPLFKHDINLAAYHLPLDAHPEVGNNALLVKQLGCVDREPFGSYKGRPIGSRGRFPEPITPDELAARVSTVTGREPLLLGQRDQVISTIGIVSGSAADTLHEAAALGLDAFLTGEPREHITADAEELGISFVAAGHYATEIFGVRALGDLLADRFGVEHVFVDLSNPV</sequence>
<reference evidence="6 7" key="1">
    <citation type="submission" date="2018-10" db="EMBL/GenBank/DDBJ databases">
        <title>Genomic Encyclopedia of Archaeal and Bacterial Type Strains, Phase II (KMG-II): from individual species to whole genera.</title>
        <authorList>
            <person name="Goeker M."/>
        </authorList>
    </citation>
    <scope>NUCLEOTIDE SEQUENCE [LARGE SCALE GENOMIC DNA]</scope>
    <source>
        <strain evidence="6 7">DSM 14954</strain>
    </source>
</reference>
<feature type="binding site" evidence="5">
    <location>
        <position position="102"/>
    </location>
    <ligand>
        <name>a divalent metal cation</name>
        <dbReference type="ChEBI" id="CHEBI:60240"/>
        <label>1</label>
    </ligand>
</feature>
<dbReference type="OrthoDB" id="9800881at2"/>
<evidence type="ECO:0000256" key="4">
    <source>
        <dbReference type="ARBA" id="ARBA00022723"/>
    </source>
</evidence>
<dbReference type="InterPro" id="IPR036069">
    <property type="entry name" value="DUF34/NIF3_sf"/>
</dbReference>
<proteinExistence type="inferred from homology"/>
<organism evidence="6 7">
    <name type="scientific">Solirubrobacter pauli</name>
    <dbReference type="NCBI Taxonomy" id="166793"/>
    <lineage>
        <taxon>Bacteria</taxon>
        <taxon>Bacillati</taxon>
        <taxon>Actinomycetota</taxon>
        <taxon>Thermoleophilia</taxon>
        <taxon>Solirubrobacterales</taxon>
        <taxon>Solirubrobacteraceae</taxon>
        <taxon>Solirubrobacter</taxon>
    </lineage>
</organism>
<feature type="binding site" evidence="5">
    <location>
        <position position="65"/>
    </location>
    <ligand>
        <name>a divalent metal cation</name>
        <dbReference type="ChEBI" id="CHEBI:60240"/>
        <label>1</label>
    </ligand>
</feature>
<protein>
    <recommendedName>
        <fullName evidence="3">GTP cyclohydrolase 1 type 2 homolog</fullName>
    </recommendedName>
</protein>
<evidence type="ECO:0000256" key="2">
    <source>
        <dbReference type="ARBA" id="ARBA00011643"/>
    </source>
</evidence>
<accession>A0A660LK48</accession>
<dbReference type="Proteomes" id="UP000278962">
    <property type="component" value="Unassembled WGS sequence"/>
</dbReference>
<name>A0A660LK48_9ACTN</name>
<dbReference type="PANTHER" id="PTHR13799:SF14">
    <property type="entry name" value="GTP CYCLOHYDROLASE 1 TYPE 2 HOMOLOG"/>
    <property type="match status" value="1"/>
</dbReference>
<evidence type="ECO:0000256" key="3">
    <source>
        <dbReference type="ARBA" id="ARBA00022112"/>
    </source>
</evidence>
<feature type="binding site" evidence="5">
    <location>
        <position position="220"/>
    </location>
    <ligand>
        <name>a divalent metal cation</name>
        <dbReference type="ChEBI" id="CHEBI:60240"/>
        <label>1</label>
    </ligand>
</feature>
<feature type="binding site" evidence="5">
    <location>
        <position position="224"/>
    </location>
    <ligand>
        <name>a divalent metal cation</name>
        <dbReference type="ChEBI" id="CHEBI:60240"/>
        <label>1</label>
    </ligand>
</feature>
<comment type="caution">
    <text evidence="6">The sequence shown here is derived from an EMBL/GenBank/DDBJ whole genome shotgun (WGS) entry which is preliminary data.</text>
</comment>
<feature type="binding site" evidence="5">
    <location>
        <position position="64"/>
    </location>
    <ligand>
        <name>a divalent metal cation</name>
        <dbReference type="ChEBI" id="CHEBI:60240"/>
        <label>2</label>
    </ligand>
</feature>
<dbReference type="GO" id="GO:0046872">
    <property type="term" value="F:metal ion binding"/>
    <property type="evidence" value="ECO:0007669"/>
    <property type="project" value="UniProtKB-KW"/>
</dbReference>
<dbReference type="RefSeq" id="WP_121251818.1">
    <property type="nucleotide sequence ID" value="NZ_RBIL01000001.1"/>
</dbReference>
<keyword evidence="7" id="KW-1185">Reference proteome</keyword>
<keyword evidence="4 5" id="KW-0479">Metal-binding</keyword>
<gene>
    <name evidence="6" type="ORF">C8N24_3440</name>
</gene>
<dbReference type="InterPro" id="IPR002678">
    <property type="entry name" value="DUF34/NIF3"/>
</dbReference>
<evidence type="ECO:0000256" key="1">
    <source>
        <dbReference type="ARBA" id="ARBA00006964"/>
    </source>
</evidence>
<dbReference type="AlphaFoldDB" id="A0A660LK48"/>
<comment type="similarity">
    <text evidence="1">Belongs to the GTP cyclohydrolase I type 2/NIF3 family.</text>
</comment>
<dbReference type="Pfam" id="PF01784">
    <property type="entry name" value="DUF34_NIF3"/>
    <property type="match status" value="1"/>
</dbReference>
<dbReference type="GO" id="GO:0005737">
    <property type="term" value="C:cytoplasm"/>
    <property type="evidence" value="ECO:0007669"/>
    <property type="project" value="TreeGrafter"/>
</dbReference>
<comment type="subunit">
    <text evidence="2">Homohexamer.</text>
</comment>
<dbReference type="PANTHER" id="PTHR13799">
    <property type="entry name" value="NGG1 INTERACTING FACTOR 3"/>
    <property type="match status" value="1"/>
</dbReference>